<dbReference type="OrthoDB" id="9811006at2"/>
<dbReference type="Pfam" id="PF04264">
    <property type="entry name" value="YceI"/>
    <property type="match status" value="1"/>
</dbReference>
<gene>
    <name evidence="3" type="ORF">METUNv1_03325</name>
</gene>
<sequence>MKKTLIALFGAFAGLSMTAGAMAADSFTIDSRHTFPVFEVNHLGFSTQRGRFNNVTGKIMLVPSQKSGSIEVTIDSASIDMGMDAWDKQMRGEDFFNVEKFPNMSFKSTRLVYDGDKLVGAEGDFTLLGVTRPVKLEVKGFTCGTHPINKKALCGADISTVIKRSEFGMTKYVPSISDDVVIKIPVEAFKD</sequence>
<proteinExistence type="predicted"/>
<accession>F5RGN2</accession>
<dbReference type="EMBL" id="AFHG01000057">
    <property type="protein sequence ID" value="EGK70420.1"/>
    <property type="molecule type" value="Genomic_DNA"/>
</dbReference>
<dbReference type="Gene3D" id="2.40.128.110">
    <property type="entry name" value="Lipid/polyisoprenoid-binding, YceI-like"/>
    <property type="match status" value="1"/>
</dbReference>
<dbReference type="STRING" id="1000565.METUNv1_03325"/>
<evidence type="ECO:0000313" key="4">
    <source>
        <dbReference type="Proteomes" id="UP000005019"/>
    </source>
</evidence>
<dbReference type="SUPFAM" id="SSF101874">
    <property type="entry name" value="YceI-like"/>
    <property type="match status" value="1"/>
</dbReference>
<dbReference type="RefSeq" id="WP_008063665.1">
    <property type="nucleotide sequence ID" value="NZ_AFHG01000057.1"/>
</dbReference>
<dbReference type="SMART" id="SM00867">
    <property type="entry name" value="YceI"/>
    <property type="match status" value="1"/>
</dbReference>
<dbReference type="InterPro" id="IPR036761">
    <property type="entry name" value="TTHA0802/YceI-like_sf"/>
</dbReference>
<feature type="chain" id="PRO_5003325880" description="Lipid/polyisoprenoid-binding YceI-like domain-containing protein" evidence="1">
    <location>
        <begin position="24"/>
        <end position="191"/>
    </location>
</feature>
<dbReference type="AlphaFoldDB" id="F5RGN2"/>
<reference evidence="3 4" key="1">
    <citation type="journal article" date="2011" name="J. Bacteriol.">
        <title>Genome sequence of Methyloversatilis universalis FAM5T, a methylotrophic representative of the order Rhodocyclales.</title>
        <authorList>
            <person name="Kittichotirat W."/>
            <person name="Good N.M."/>
            <person name="Hall R."/>
            <person name="Bringel F."/>
            <person name="Lajus A."/>
            <person name="Medigue C."/>
            <person name="Smalley N.E."/>
            <person name="Beck D."/>
            <person name="Bumgarner R."/>
            <person name="Vuilleumier S."/>
            <person name="Kalyuzhnaya M.G."/>
        </authorList>
    </citation>
    <scope>NUCLEOTIDE SEQUENCE [LARGE SCALE GENOMIC DNA]</scope>
    <source>
        <strain evidence="4">ATCC BAA-1314 / JCM 13912 / FAM5</strain>
    </source>
</reference>
<feature type="signal peptide" evidence="1">
    <location>
        <begin position="1"/>
        <end position="23"/>
    </location>
</feature>
<name>F5RGN2_METUF</name>
<evidence type="ECO:0000256" key="1">
    <source>
        <dbReference type="SAM" id="SignalP"/>
    </source>
</evidence>
<keyword evidence="4" id="KW-1185">Reference proteome</keyword>
<dbReference type="eggNOG" id="COG2353">
    <property type="taxonomic scope" value="Bacteria"/>
</dbReference>
<organism evidence="3 4">
    <name type="scientific">Methyloversatilis universalis (strain ATCC BAA-1314 / DSM 25237 / JCM 13912 / CCUG 52030 / FAM5)</name>
    <dbReference type="NCBI Taxonomy" id="1000565"/>
    <lineage>
        <taxon>Bacteria</taxon>
        <taxon>Pseudomonadati</taxon>
        <taxon>Pseudomonadota</taxon>
        <taxon>Betaproteobacteria</taxon>
        <taxon>Nitrosomonadales</taxon>
        <taxon>Sterolibacteriaceae</taxon>
        <taxon>Methyloversatilis</taxon>
    </lineage>
</organism>
<feature type="domain" description="Lipid/polyisoprenoid-binding YceI-like" evidence="2">
    <location>
        <begin position="26"/>
        <end position="189"/>
    </location>
</feature>
<evidence type="ECO:0000313" key="3">
    <source>
        <dbReference type="EMBL" id="EGK70420.1"/>
    </source>
</evidence>
<dbReference type="PANTHER" id="PTHR34406:SF2">
    <property type="entry name" value="PERIPLASMIC PROTEIN"/>
    <property type="match status" value="1"/>
</dbReference>
<keyword evidence="1" id="KW-0732">Signal</keyword>
<dbReference type="PANTHER" id="PTHR34406">
    <property type="entry name" value="PROTEIN YCEI"/>
    <property type="match status" value="1"/>
</dbReference>
<comment type="caution">
    <text evidence="3">The sequence shown here is derived from an EMBL/GenBank/DDBJ whole genome shotgun (WGS) entry which is preliminary data.</text>
</comment>
<evidence type="ECO:0000259" key="2">
    <source>
        <dbReference type="SMART" id="SM00867"/>
    </source>
</evidence>
<dbReference type="Proteomes" id="UP000005019">
    <property type="component" value="Unassembled WGS sequence"/>
</dbReference>
<protein>
    <recommendedName>
        <fullName evidence="2">Lipid/polyisoprenoid-binding YceI-like domain-containing protein</fullName>
    </recommendedName>
</protein>
<dbReference type="InterPro" id="IPR007372">
    <property type="entry name" value="Lipid/polyisoprenoid-bd_YceI"/>
</dbReference>